<evidence type="ECO:0000256" key="2">
    <source>
        <dbReference type="SAM" id="Phobius"/>
    </source>
</evidence>
<dbReference type="OrthoDB" id="137599at2"/>
<dbReference type="RefSeq" id="WP_129893537.1">
    <property type="nucleotide sequence ID" value="NZ_CP035758.1"/>
</dbReference>
<evidence type="ECO:0008006" key="5">
    <source>
        <dbReference type="Google" id="ProtNLM"/>
    </source>
</evidence>
<feature type="transmembrane region" description="Helical" evidence="2">
    <location>
        <begin position="323"/>
        <end position="344"/>
    </location>
</feature>
<accession>A0A4P6K2M1</accession>
<evidence type="ECO:0000313" key="3">
    <source>
        <dbReference type="EMBL" id="QBD82468.1"/>
    </source>
</evidence>
<reference evidence="3 4" key="1">
    <citation type="submission" date="2019-01" db="EMBL/GenBank/DDBJ databases">
        <title>Ktedonosporobacter rubrisoli SCAWS-G2.</title>
        <authorList>
            <person name="Huang Y."/>
            <person name="Yan B."/>
        </authorList>
    </citation>
    <scope>NUCLEOTIDE SEQUENCE [LARGE SCALE GENOMIC DNA]</scope>
    <source>
        <strain evidence="3 4">SCAWS-G2</strain>
    </source>
</reference>
<name>A0A4P6K2M1_KTERU</name>
<feature type="transmembrane region" description="Helical" evidence="2">
    <location>
        <begin position="241"/>
        <end position="262"/>
    </location>
</feature>
<feature type="transmembrane region" description="Helical" evidence="2">
    <location>
        <begin position="21"/>
        <end position="41"/>
    </location>
</feature>
<keyword evidence="4" id="KW-1185">Reference proteome</keyword>
<proteinExistence type="predicted"/>
<feature type="coiled-coil region" evidence="1">
    <location>
        <begin position="376"/>
        <end position="410"/>
    </location>
</feature>
<dbReference type="AlphaFoldDB" id="A0A4P6K2M1"/>
<dbReference type="EMBL" id="CP035758">
    <property type="protein sequence ID" value="QBD82468.1"/>
    <property type="molecule type" value="Genomic_DNA"/>
</dbReference>
<keyword evidence="2" id="KW-0472">Membrane</keyword>
<dbReference type="InterPro" id="IPR036890">
    <property type="entry name" value="HATPase_C_sf"/>
</dbReference>
<organism evidence="3 4">
    <name type="scientific">Ktedonosporobacter rubrisoli</name>
    <dbReference type="NCBI Taxonomy" id="2509675"/>
    <lineage>
        <taxon>Bacteria</taxon>
        <taxon>Bacillati</taxon>
        <taxon>Chloroflexota</taxon>
        <taxon>Ktedonobacteria</taxon>
        <taxon>Ktedonobacterales</taxon>
        <taxon>Ktedonosporobacteraceae</taxon>
        <taxon>Ktedonosporobacter</taxon>
    </lineage>
</organism>
<protein>
    <recommendedName>
        <fullName evidence="5">Histidine kinase/HSP90-like ATPase domain-containing protein</fullName>
    </recommendedName>
</protein>
<dbReference type="Gene3D" id="3.30.565.10">
    <property type="entry name" value="Histidine kinase-like ATPase, C-terminal domain"/>
    <property type="match status" value="1"/>
</dbReference>
<gene>
    <name evidence="3" type="ORF">EPA93_43430</name>
</gene>
<feature type="transmembrane region" description="Helical" evidence="2">
    <location>
        <begin position="198"/>
        <end position="221"/>
    </location>
</feature>
<dbReference type="KEGG" id="kbs:EPA93_43430"/>
<feature type="transmembrane region" description="Helical" evidence="2">
    <location>
        <begin position="268"/>
        <end position="291"/>
    </location>
</feature>
<keyword evidence="2" id="KW-0812">Transmembrane</keyword>
<keyword evidence="2" id="KW-1133">Transmembrane helix</keyword>
<feature type="transmembrane region" description="Helical" evidence="2">
    <location>
        <begin position="166"/>
        <end position="186"/>
    </location>
</feature>
<evidence type="ECO:0000256" key="1">
    <source>
        <dbReference type="SAM" id="Coils"/>
    </source>
</evidence>
<evidence type="ECO:0000313" key="4">
    <source>
        <dbReference type="Proteomes" id="UP000290365"/>
    </source>
</evidence>
<keyword evidence="1" id="KW-0175">Coiled coil</keyword>
<sequence>MSISSNTTNSWWRQLRTRVTLLYLAVAIALLAISAVGHFRLLHEVGKTFGGFFWANVDGKIVVVSTPSQLPAFEVKATSLTSSEYIVTANHIPAETGLTATYQHATDKSTITYTIAHDDVHYTLARPTATFTLDMWWQSYGLTLLAGICWLIAGGLLLARSKDWNGAVEGLTLLPIAMLLLLYSHWGNVQQAATPDAIFQFLWVPSFALLGAAFIHLSLLYRPEEFRPTRRPHLLTDGLPYLPVLLLVIYEWGAFVFTGGHIPTRTNLILGLGYAVLGGSISFCIGIYSLLRLGHLLPFRHTAEHEAGEGLISPPIRQRIGDLLTLWVGSIGLGFFLGVLPIFLFGSPLLPLPMFYLLAAVYPLVLLYAIRSLRLINRLHITLEEREEALDELQKTAGELGKTNDELKHATSLLLQADAHLRSILSQRIHDQPRQQALRIRSLLGHWLHKLRVEAERDEAGKVSAQPVIEALGKVRRISEELESDLRGLQLLVEDVYQRRSLGLKLHLEKLIREDLPALHPESPLHIQADLRALDVLSTSLEETEEGAKIAEAISYTVTQALLNIYNHAGATLAEIRTQYVNSALEVYILDDGRGFDTRTTPLAKTSLFKAKLKTREAGGNLLISSVLRPQDEHGTIVKLSIPLPPAVLMPLSGPLQESRLPGA</sequence>
<dbReference type="Proteomes" id="UP000290365">
    <property type="component" value="Chromosome"/>
</dbReference>
<dbReference type="SUPFAM" id="SSF55874">
    <property type="entry name" value="ATPase domain of HSP90 chaperone/DNA topoisomerase II/histidine kinase"/>
    <property type="match status" value="1"/>
</dbReference>
<feature type="transmembrane region" description="Helical" evidence="2">
    <location>
        <begin position="140"/>
        <end position="159"/>
    </location>
</feature>
<feature type="transmembrane region" description="Helical" evidence="2">
    <location>
        <begin position="350"/>
        <end position="370"/>
    </location>
</feature>